<gene>
    <name evidence="1" type="ORF">LCGC14_1213690</name>
</gene>
<dbReference type="AlphaFoldDB" id="A0A0F9LDD6"/>
<dbReference type="EMBL" id="LAZR01006335">
    <property type="protein sequence ID" value="KKM92914.1"/>
    <property type="molecule type" value="Genomic_DNA"/>
</dbReference>
<sequence length="180" mass="18613">MALKRNPGDNTIESTDASVQLVGVAGTQQGIIQQVHVVDGTVNTGIIAIPFNNTIPQITEGDEYMTLAITPTNTNNILIIDALAHISHTGSSTGLTVALFNTDVEVTDALAVGAKNNGTGLHIQQLSIRHRMTAGTTSLTTFRVRAAGAAGATTTFNGSNSLGLMGGVLASYITITELLP</sequence>
<accession>A0A0F9LDD6</accession>
<name>A0A0F9LDD6_9ZZZZ</name>
<evidence type="ECO:0000313" key="1">
    <source>
        <dbReference type="EMBL" id="KKM92914.1"/>
    </source>
</evidence>
<proteinExistence type="predicted"/>
<reference evidence="1" key="1">
    <citation type="journal article" date="2015" name="Nature">
        <title>Complex archaea that bridge the gap between prokaryotes and eukaryotes.</title>
        <authorList>
            <person name="Spang A."/>
            <person name="Saw J.H."/>
            <person name="Jorgensen S.L."/>
            <person name="Zaremba-Niedzwiedzka K."/>
            <person name="Martijn J."/>
            <person name="Lind A.E."/>
            <person name="van Eijk R."/>
            <person name="Schleper C."/>
            <person name="Guy L."/>
            <person name="Ettema T.J."/>
        </authorList>
    </citation>
    <scope>NUCLEOTIDE SEQUENCE</scope>
</reference>
<protein>
    <submittedName>
        <fullName evidence="1">Uncharacterized protein</fullName>
    </submittedName>
</protein>
<dbReference type="Gene3D" id="2.60.120.1340">
    <property type="match status" value="1"/>
</dbReference>
<comment type="caution">
    <text evidence="1">The sequence shown here is derived from an EMBL/GenBank/DDBJ whole genome shotgun (WGS) entry which is preliminary data.</text>
</comment>
<organism evidence="1">
    <name type="scientific">marine sediment metagenome</name>
    <dbReference type="NCBI Taxonomy" id="412755"/>
    <lineage>
        <taxon>unclassified sequences</taxon>
        <taxon>metagenomes</taxon>
        <taxon>ecological metagenomes</taxon>
    </lineage>
</organism>